<dbReference type="PANTHER" id="PTHR47406:SF2">
    <property type="entry name" value="ALPHA GLUCURONIDASE N-TERMINAL DOMAIN-CONTAINING PROTEIN"/>
    <property type="match status" value="1"/>
</dbReference>
<comment type="caution">
    <text evidence="1">The sequence shown here is derived from an EMBL/GenBank/DDBJ whole genome shotgun (WGS) entry which is preliminary data.</text>
</comment>
<dbReference type="Proteomes" id="UP000651112">
    <property type="component" value="Unassembled WGS sequence"/>
</dbReference>
<dbReference type="RefSeq" id="WP_190314568.1">
    <property type="nucleotide sequence ID" value="NZ_JACNYL010000003.1"/>
</dbReference>
<evidence type="ECO:0000313" key="2">
    <source>
        <dbReference type="Proteomes" id="UP000651112"/>
    </source>
</evidence>
<organism evidence="1 2">
    <name type="scientific">Sphingobacterium chuzhouense</name>
    <dbReference type="NCBI Taxonomy" id="1742264"/>
    <lineage>
        <taxon>Bacteria</taxon>
        <taxon>Pseudomonadati</taxon>
        <taxon>Bacteroidota</taxon>
        <taxon>Sphingobacteriia</taxon>
        <taxon>Sphingobacteriales</taxon>
        <taxon>Sphingobacteriaceae</taxon>
        <taxon>Sphingobacterium</taxon>
    </lineage>
</organism>
<evidence type="ECO:0000313" key="1">
    <source>
        <dbReference type="EMBL" id="MBD1422884.1"/>
    </source>
</evidence>
<sequence>MLYGSCIGKGKPTFDFSKHDFLISSNGDKWSADAADYLYNHLLKRVQKDGTFQITRSDDTNREYKGETVYLEIVPDLADDYEIKNEEGRLSIFGKDKATMVWLSYMLIDRMAAFHNHIDVSDLAPGYIDFQSGVGKFTMRYREPHLLPNTDPDYAGTLGTHSVDKDWGLWGHNLEKVFVDGAEDSSYAWVDGKRNKQQFCFSSESTFKAIKNFVIDEYGDGKESSKWFMIAPNDNELVCTCSACKKAGNTSNMATGSVVRLLNRLAKEFPKHYFFTMAYLTTAEAPDIPMESNSGVFVSTIDLPKRPALESNDVSVHAFVRLLSAWKEKTGNIYIWDYVSNFDDYLTPYPVLSRLQSNLPFFMAQGVNGMFLNGSGYDYSSFDDVKTYAMAALLHDSSLSVERLVKDYFQRFYPVTNEYLSSYYLTLEHQGISGNKELPIYTSFRNAERLFFNSKEFLQLYETLRKALLRLDGEERNRIDKLLTAWSYTYLQVLYHGGYSVNGFLEKNTNGWKVSDNVSQPFNRLKGYQKYEDLKKYKESQGEIATYVSEWERLLKTNVGSNKRLSDLRVTELNKREILEEGDLLGDQVLGFSSDFNQGWFLSSKDIEVEGEIGSEIDNIKKVRLRFLINQRHRMLAPAEVEILKAGVSQGKVSGKSYKYQGNMAYMEFPINLKSGEKLQIKIRKSKQIENSVIACDEIQLF</sequence>
<gene>
    <name evidence="1" type="ORF">H8B21_15005</name>
</gene>
<dbReference type="PANTHER" id="PTHR47406">
    <property type="entry name" value="COAGULATION FACTOR 5/8 TYPE, C-TERMINAL"/>
    <property type="match status" value="1"/>
</dbReference>
<accession>A0ABR7XUZ7</accession>
<name>A0ABR7XUZ7_9SPHI</name>
<keyword evidence="2" id="KW-1185">Reference proteome</keyword>
<reference evidence="1 2" key="1">
    <citation type="submission" date="2020-08" db="EMBL/GenBank/DDBJ databases">
        <title>Sphingobacterium sp. DN00404 isolated from aquaculture water.</title>
        <authorList>
            <person name="Zhang M."/>
        </authorList>
    </citation>
    <scope>NUCLEOTIDE SEQUENCE [LARGE SCALE GENOMIC DNA]</scope>
    <source>
        <strain evidence="1 2">KCTC 42746</strain>
    </source>
</reference>
<dbReference type="EMBL" id="JACNYL010000003">
    <property type="protein sequence ID" value="MBD1422884.1"/>
    <property type="molecule type" value="Genomic_DNA"/>
</dbReference>
<proteinExistence type="predicted"/>
<dbReference type="InterPro" id="IPR032287">
    <property type="entry name" value="DUF4838"/>
</dbReference>
<protein>
    <submittedName>
        <fullName evidence="1">DUF4838 domain-containing protein</fullName>
    </submittedName>
</protein>
<dbReference type="Pfam" id="PF16126">
    <property type="entry name" value="DUF4838"/>
    <property type="match status" value="1"/>
</dbReference>